<dbReference type="EMBL" id="CABVLI010000040">
    <property type="protein sequence ID" value="VVT17779.1"/>
    <property type="molecule type" value="Genomic_DNA"/>
</dbReference>
<name>A0A5E7ZFK4_9SPHN</name>
<dbReference type="InterPro" id="IPR010998">
    <property type="entry name" value="Integrase_recombinase_N"/>
</dbReference>
<dbReference type="GO" id="GO:0003677">
    <property type="term" value="F:DNA binding"/>
    <property type="evidence" value="ECO:0007669"/>
    <property type="project" value="UniProtKB-KW"/>
</dbReference>
<evidence type="ECO:0000313" key="4">
    <source>
        <dbReference type="EMBL" id="VVT17779.1"/>
    </source>
</evidence>
<reference evidence="4 5" key="1">
    <citation type="submission" date="2019-09" db="EMBL/GenBank/DDBJ databases">
        <authorList>
            <person name="Dittami M. S."/>
        </authorList>
    </citation>
    <scope>NUCLEOTIDE SEQUENCE [LARGE SCALE GENOMIC DNA]</scope>
    <source>
        <strain evidence="4">SPHINGO391</strain>
    </source>
</reference>
<dbReference type="GO" id="GO:0006310">
    <property type="term" value="P:DNA recombination"/>
    <property type="evidence" value="ECO:0007669"/>
    <property type="project" value="UniProtKB-KW"/>
</dbReference>
<dbReference type="AlphaFoldDB" id="A0A5E7ZFK4"/>
<dbReference type="GO" id="GO:0015074">
    <property type="term" value="P:DNA integration"/>
    <property type="evidence" value="ECO:0007669"/>
    <property type="project" value="InterPro"/>
</dbReference>
<gene>
    <name evidence="4" type="ORF">SPHINGO391_450144</name>
</gene>
<keyword evidence="2" id="KW-0233">DNA recombination</keyword>
<evidence type="ECO:0000313" key="5">
    <source>
        <dbReference type="Proteomes" id="UP000326857"/>
    </source>
</evidence>
<dbReference type="InterPro" id="IPR013762">
    <property type="entry name" value="Integrase-like_cat_sf"/>
</dbReference>
<evidence type="ECO:0000256" key="2">
    <source>
        <dbReference type="ARBA" id="ARBA00023172"/>
    </source>
</evidence>
<evidence type="ECO:0000259" key="3">
    <source>
        <dbReference type="PROSITE" id="PS51898"/>
    </source>
</evidence>
<accession>A0A5E7ZFK4</accession>
<organism evidence="4 5">
    <name type="scientific">Sphingomonas aurantiaca</name>
    <dbReference type="NCBI Taxonomy" id="185949"/>
    <lineage>
        <taxon>Bacteria</taxon>
        <taxon>Pseudomonadati</taxon>
        <taxon>Pseudomonadota</taxon>
        <taxon>Alphaproteobacteria</taxon>
        <taxon>Sphingomonadales</taxon>
        <taxon>Sphingomonadaceae</taxon>
        <taxon>Sphingomonas</taxon>
    </lineage>
</organism>
<dbReference type="Gene3D" id="1.10.150.130">
    <property type="match status" value="1"/>
</dbReference>
<dbReference type="InterPro" id="IPR011010">
    <property type="entry name" value="DNA_brk_join_enz"/>
</dbReference>
<protein>
    <recommendedName>
        <fullName evidence="3">Tyr recombinase domain-containing protein</fullName>
    </recommendedName>
</protein>
<dbReference type="RefSeq" id="WP_151991061.1">
    <property type="nucleotide sequence ID" value="NZ_LR701528.1"/>
</dbReference>
<evidence type="ECO:0000256" key="1">
    <source>
        <dbReference type="ARBA" id="ARBA00023125"/>
    </source>
</evidence>
<sequence>MGRTADTRVQLGAYWLEYRAERDDWSICWYDAAARTRRRRKTGIGGSAGDGPPEAAREALARHYLEASKPAAPQPKAKALVPELLAIWLRDHVSTKEDPARYAISVQHWLRFFERQRKLGHVINGVTVADVNNAFVDRFITFRKAEGVGGHTISRDIAALRGSLNHAWREELIEAAPFVKEVAAKDKAKPRDLVYTLEQTAALLEALWSRPERRHAFLYSMIALSTCGRSEAILDLHDHQIDGRLIYFLDPDRDQTAKRRSIVPIAPTLAPWLEGIKGKIIKYRAPIAEARWADADTPEFFERDCFDVGKAFEGALLEAGICSPVLGADGQPAMWPARRKLGETEGRPKLKGKGTPNTLRHTIITEMHKRGVAEAQIEAAAGHAGEGTNKRNYRHLRPDYLAELMEAVEDYWQQMRRFTTVHLRSHCGPTVVSLAAARADKRLGNG</sequence>
<dbReference type="SUPFAM" id="SSF56349">
    <property type="entry name" value="DNA breaking-rejoining enzymes"/>
    <property type="match status" value="1"/>
</dbReference>
<dbReference type="Gene3D" id="1.10.443.10">
    <property type="entry name" value="Intergrase catalytic core"/>
    <property type="match status" value="1"/>
</dbReference>
<dbReference type="PROSITE" id="PS51898">
    <property type="entry name" value="TYR_RECOMBINASE"/>
    <property type="match status" value="1"/>
</dbReference>
<proteinExistence type="predicted"/>
<dbReference type="Proteomes" id="UP000326857">
    <property type="component" value="Unassembled WGS sequence"/>
</dbReference>
<feature type="domain" description="Tyr recombinase" evidence="3">
    <location>
        <begin position="190"/>
        <end position="406"/>
    </location>
</feature>
<dbReference type="InterPro" id="IPR002104">
    <property type="entry name" value="Integrase_catalytic"/>
</dbReference>
<keyword evidence="1" id="KW-0238">DNA-binding</keyword>